<evidence type="ECO:0000313" key="2">
    <source>
        <dbReference type="Proteomes" id="UP000321408"/>
    </source>
</evidence>
<dbReference type="EMBL" id="CP042905">
    <property type="protein sequence ID" value="QEE14208.1"/>
    <property type="molecule type" value="Genomic_DNA"/>
</dbReference>
<dbReference type="KEGG" id="psyt:DSAG12_00019"/>
<gene>
    <name evidence="1" type="ORF">DSAG12_00019</name>
</gene>
<protein>
    <submittedName>
        <fullName evidence="1">Uncharacterized protein</fullName>
    </submittedName>
</protein>
<name>A0A5B9D513_9ARCH</name>
<accession>A0A5B9D513</accession>
<reference evidence="1 2" key="2">
    <citation type="journal article" date="2024" name="Int. J. Syst. Evol. Microbiol.">
        <title>Promethearchaeum syntrophicum gen. nov., sp. nov., an anaerobic, obligately syntrophic archaeon, the first isolate of the lineage 'Asgard' archaea, and proposal of the new archaeal phylum Promethearchaeota phyl. nov. and kingdom Promethearchaeati regn. nov.</title>
        <authorList>
            <person name="Imachi H."/>
            <person name="Nobu M.K."/>
            <person name="Kato S."/>
            <person name="Takaki Y."/>
            <person name="Miyazaki M."/>
            <person name="Miyata M."/>
            <person name="Ogawara M."/>
            <person name="Saito Y."/>
            <person name="Sakai S."/>
            <person name="Tahara Y.O."/>
            <person name="Takano Y."/>
            <person name="Tasumi E."/>
            <person name="Uematsu K."/>
            <person name="Yoshimura T."/>
            <person name="Itoh T."/>
            <person name="Ohkuma M."/>
            <person name="Takai K."/>
        </authorList>
    </citation>
    <scope>NUCLEOTIDE SEQUENCE [LARGE SCALE GENOMIC DNA]</scope>
    <source>
        <strain evidence="1 2">MK-D1</strain>
    </source>
</reference>
<reference evidence="1 2" key="1">
    <citation type="journal article" date="2020" name="Nature">
        <title>Isolation of an archaeon at the prokaryote-eukaryote interface.</title>
        <authorList>
            <person name="Imachi H."/>
            <person name="Nobu M.K."/>
            <person name="Nakahara N."/>
            <person name="Morono Y."/>
            <person name="Ogawara M."/>
            <person name="Takaki Y."/>
            <person name="Takano Y."/>
            <person name="Uematsu K."/>
            <person name="Ikuta T."/>
            <person name="Ito M."/>
            <person name="Matsui Y."/>
            <person name="Miyazaki M."/>
            <person name="Murata K."/>
            <person name="Saito Y."/>
            <person name="Sakai S."/>
            <person name="Song C."/>
            <person name="Tasumi E."/>
            <person name="Yamanaka Y."/>
            <person name="Yamaguchi T."/>
            <person name="Kamagata Y."/>
            <person name="Tamaki H."/>
            <person name="Takai K."/>
        </authorList>
    </citation>
    <scope>NUCLEOTIDE SEQUENCE [LARGE SCALE GENOMIC DNA]</scope>
    <source>
        <strain evidence="1 2">MK-D1</strain>
    </source>
</reference>
<dbReference type="AlphaFoldDB" id="A0A5B9D513"/>
<dbReference type="Proteomes" id="UP000321408">
    <property type="component" value="Chromosome"/>
</dbReference>
<dbReference type="GeneID" id="41328028"/>
<organism evidence="1 2">
    <name type="scientific">Promethearchaeum syntrophicum</name>
    <dbReference type="NCBI Taxonomy" id="2594042"/>
    <lineage>
        <taxon>Archaea</taxon>
        <taxon>Promethearchaeati</taxon>
        <taxon>Promethearchaeota</taxon>
        <taxon>Promethearchaeia</taxon>
        <taxon>Promethearchaeales</taxon>
        <taxon>Promethearchaeaceae</taxon>
        <taxon>Promethearchaeum</taxon>
    </lineage>
</organism>
<evidence type="ECO:0000313" key="1">
    <source>
        <dbReference type="EMBL" id="QEE14208.1"/>
    </source>
</evidence>
<sequence>MMEVSIQEQIAQIVRYTLKFRSEISHQILDSVYPERNLKDFETIENKFPGIIDNIAKIAYEETFGQVSGSNLTRSLKIKNFMSKRYDHLREIIGEKRFDKFVDFPEKIRTWRHQNLSEQQIEIRFVKSVIQLYLTAAKRDLAVFQVELLPLFREWIKISLESNNKNKYAIDPLTLDKITRKFLRTIDLGRVEDEFKHILRDLQTYSMLIFFVKKYPDYSFINEGAELVSNLDNIRKIIENVIQKLQNVPKIDELIFQSYKLLQKEN</sequence>
<keyword evidence="2" id="KW-1185">Reference proteome</keyword>
<proteinExistence type="predicted"/>
<dbReference type="RefSeq" id="WP_147661174.1">
    <property type="nucleotide sequence ID" value="NZ_CP042905.2"/>
</dbReference>